<feature type="region of interest" description="Disordered" evidence="1">
    <location>
        <begin position="203"/>
        <end position="243"/>
    </location>
</feature>
<keyword evidence="2" id="KW-1185">Reference proteome</keyword>
<sequence>MQPVEAQKGVSTKSQLLDSLKVYLNNKSRLQPIIGLGSIIECVKAGTHNKEILFLCEVCVCQLNKADMRNHIMGSLHRYNYIKAWHPHLVSEWKEKSDLSKLAWPLMEMAKTLEEKEGPGDVQWLELEDAVYQRIATNSENDAVTLITILRDQQGETENLSESTSTQPEQDSPQSQRIVLLSKNRQGQISEVPETNLTIDVIKSTRRLENSSPEPSLPSENRSSSLDGYTGAEPLIGENKKNI</sequence>
<dbReference type="GeneID" id="104965251"/>
<dbReference type="RefSeq" id="XP_010792520.1">
    <property type="nucleotide sequence ID" value="XM_010794218.1"/>
</dbReference>
<feature type="compositionally biased region" description="Polar residues" evidence="1">
    <location>
        <begin position="156"/>
        <end position="175"/>
    </location>
</feature>
<evidence type="ECO:0000256" key="1">
    <source>
        <dbReference type="SAM" id="MobiDB-lite"/>
    </source>
</evidence>
<evidence type="ECO:0000313" key="2">
    <source>
        <dbReference type="Proteomes" id="UP000504611"/>
    </source>
</evidence>
<proteinExistence type="predicted"/>
<evidence type="ECO:0000313" key="3">
    <source>
        <dbReference type="RefSeq" id="XP_010792520.1"/>
    </source>
</evidence>
<name>A0A6I9PXD9_9TELE</name>
<gene>
    <name evidence="3" type="primary">LOC104965251</name>
</gene>
<reference evidence="3" key="1">
    <citation type="submission" date="2025-08" db="UniProtKB">
        <authorList>
            <consortium name="RefSeq"/>
        </authorList>
    </citation>
    <scope>IDENTIFICATION</scope>
    <source>
        <tissue evidence="3">Muscle</tissue>
    </source>
</reference>
<protein>
    <submittedName>
        <fullName evidence="3">Uncharacterized protein isoform X2</fullName>
    </submittedName>
</protein>
<accession>A0A6I9PXD9</accession>
<organism evidence="2 3">
    <name type="scientific">Notothenia coriiceps</name>
    <name type="common">black rockcod</name>
    <dbReference type="NCBI Taxonomy" id="8208"/>
    <lineage>
        <taxon>Eukaryota</taxon>
        <taxon>Metazoa</taxon>
        <taxon>Chordata</taxon>
        <taxon>Craniata</taxon>
        <taxon>Vertebrata</taxon>
        <taxon>Euteleostomi</taxon>
        <taxon>Actinopterygii</taxon>
        <taxon>Neopterygii</taxon>
        <taxon>Teleostei</taxon>
        <taxon>Neoteleostei</taxon>
        <taxon>Acanthomorphata</taxon>
        <taxon>Eupercaria</taxon>
        <taxon>Perciformes</taxon>
        <taxon>Notothenioidei</taxon>
        <taxon>Nototheniidae</taxon>
        <taxon>Notothenia</taxon>
    </lineage>
</organism>
<dbReference type="OrthoDB" id="5877502at2759"/>
<feature type="region of interest" description="Disordered" evidence="1">
    <location>
        <begin position="155"/>
        <end position="175"/>
    </location>
</feature>
<dbReference type="Proteomes" id="UP000504611">
    <property type="component" value="Unplaced"/>
</dbReference>
<dbReference type="AlphaFoldDB" id="A0A6I9PXD9"/>
<feature type="compositionally biased region" description="Low complexity" evidence="1">
    <location>
        <begin position="210"/>
        <end position="226"/>
    </location>
</feature>